<dbReference type="AlphaFoldDB" id="A0A371GKC9"/>
<feature type="transmembrane region" description="Helical" evidence="1">
    <location>
        <begin position="34"/>
        <end position="56"/>
    </location>
</feature>
<gene>
    <name evidence="2" type="ORF">CR513_27105</name>
</gene>
<evidence type="ECO:0000313" key="3">
    <source>
        <dbReference type="Proteomes" id="UP000257109"/>
    </source>
</evidence>
<reference evidence="2" key="1">
    <citation type="submission" date="2018-05" db="EMBL/GenBank/DDBJ databases">
        <title>Draft genome of Mucuna pruriens seed.</title>
        <authorList>
            <person name="Nnadi N.E."/>
            <person name="Vos R."/>
            <person name="Hasami M.H."/>
            <person name="Devisetty U.K."/>
            <person name="Aguiy J.C."/>
        </authorList>
    </citation>
    <scope>NUCLEOTIDE SEQUENCE [LARGE SCALE GENOMIC DNA]</scope>
    <source>
        <strain evidence="2">JCA_2017</strain>
    </source>
</reference>
<keyword evidence="1" id="KW-0812">Transmembrane</keyword>
<keyword evidence="1" id="KW-0472">Membrane</keyword>
<dbReference type="EMBL" id="QJKJ01005238">
    <property type="protein sequence ID" value="RDX90976.1"/>
    <property type="molecule type" value="Genomic_DNA"/>
</dbReference>
<accession>A0A371GKC9</accession>
<name>A0A371GKC9_MUCPR</name>
<comment type="caution">
    <text evidence="2">The sequence shown here is derived from an EMBL/GenBank/DDBJ whole genome shotgun (WGS) entry which is preliminary data.</text>
</comment>
<sequence>MWGVEAGWPQWHVRGSQLEHNNNNKGMVVRQQVAVGQCFHLLLLVWPLVLLFKLCLLMPNLSKLDPLPLLLVDCLEH</sequence>
<evidence type="ECO:0000256" key="1">
    <source>
        <dbReference type="SAM" id="Phobius"/>
    </source>
</evidence>
<protein>
    <submittedName>
        <fullName evidence="2">Uncharacterized protein</fullName>
    </submittedName>
</protein>
<keyword evidence="1" id="KW-1133">Transmembrane helix</keyword>
<organism evidence="2 3">
    <name type="scientific">Mucuna pruriens</name>
    <name type="common">Velvet bean</name>
    <name type="synonym">Dolichos pruriens</name>
    <dbReference type="NCBI Taxonomy" id="157652"/>
    <lineage>
        <taxon>Eukaryota</taxon>
        <taxon>Viridiplantae</taxon>
        <taxon>Streptophyta</taxon>
        <taxon>Embryophyta</taxon>
        <taxon>Tracheophyta</taxon>
        <taxon>Spermatophyta</taxon>
        <taxon>Magnoliopsida</taxon>
        <taxon>eudicotyledons</taxon>
        <taxon>Gunneridae</taxon>
        <taxon>Pentapetalae</taxon>
        <taxon>rosids</taxon>
        <taxon>fabids</taxon>
        <taxon>Fabales</taxon>
        <taxon>Fabaceae</taxon>
        <taxon>Papilionoideae</taxon>
        <taxon>50 kb inversion clade</taxon>
        <taxon>NPAAA clade</taxon>
        <taxon>indigoferoid/millettioid clade</taxon>
        <taxon>Phaseoleae</taxon>
        <taxon>Mucuna</taxon>
    </lineage>
</organism>
<keyword evidence="3" id="KW-1185">Reference proteome</keyword>
<dbReference type="Proteomes" id="UP000257109">
    <property type="component" value="Unassembled WGS sequence"/>
</dbReference>
<proteinExistence type="predicted"/>
<evidence type="ECO:0000313" key="2">
    <source>
        <dbReference type="EMBL" id="RDX90976.1"/>
    </source>
</evidence>